<dbReference type="PANTHER" id="PTHR10039:SF14">
    <property type="entry name" value="NACHT DOMAIN-CONTAINING PROTEIN"/>
    <property type="match status" value="1"/>
</dbReference>
<dbReference type="SUPFAM" id="SSF52540">
    <property type="entry name" value="P-loop containing nucleoside triphosphate hydrolases"/>
    <property type="match status" value="1"/>
</dbReference>
<dbReference type="Pfam" id="PF24883">
    <property type="entry name" value="NPHP3_N"/>
    <property type="match status" value="1"/>
</dbReference>
<dbReference type="InterPro" id="IPR036770">
    <property type="entry name" value="Ankyrin_rpt-contain_sf"/>
</dbReference>
<proteinExistence type="predicted"/>
<dbReference type="EMBL" id="KZ613479">
    <property type="protein sequence ID" value="PMD21888.1"/>
    <property type="molecule type" value="Genomic_DNA"/>
</dbReference>
<dbReference type="Proteomes" id="UP000235672">
    <property type="component" value="Unassembled WGS sequence"/>
</dbReference>
<dbReference type="Pfam" id="PF00023">
    <property type="entry name" value="Ank"/>
    <property type="match status" value="1"/>
</dbReference>
<dbReference type="Gene3D" id="3.40.50.300">
    <property type="entry name" value="P-loop containing nucleotide triphosphate hydrolases"/>
    <property type="match status" value="1"/>
</dbReference>
<gene>
    <name evidence="4" type="ORF">NA56DRAFT_645131</name>
</gene>
<name>A0A2J6Q6I2_9HELO</name>
<dbReference type="STRING" id="1745343.A0A2J6Q6I2"/>
<dbReference type="InterPro" id="IPR056884">
    <property type="entry name" value="NPHP3-like_N"/>
</dbReference>
<reference evidence="4 5" key="1">
    <citation type="submission" date="2016-05" db="EMBL/GenBank/DDBJ databases">
        <title>A degradative enzymes factory behind the ericoid mycorrhizal symbiosis.</title>
        <authorList>
            <consortium name="DOE Joint Genome Institute"/>
            <person name="Martino E."/>
            <person name="Morin E."/>
            <person name="Grelet G."/>
            <person name="Kuo A."/>
            <person name="Kohler A."/>
            <person name="Daghino S."/>
            <person name="Barry K."/>
            <person name="Choi C."/>
            <person name="Cichocki N."/>
            <person name="Clum A."/>
            <person name="Copeland A."/>
            <person name="Hainaut M."/>
            <person name="Haridas S."/>
            <person name="Labutti K."/>
            <person name="Lindquist E."/>
            <person name="Lipzen A."/>
            <person name="Khouja H.-R."/>
            <person name="Murat C."/>
            <person name="Ohm R."/>
            <person name="Olson A."/>
            <person name="Spatafora J."/>
            <person name="Veneault-Fourrey C."/>
            <person name="Henrissat B."/>
            <person name="Grigoriev I."/>
            <person name="Martin F."/>
            <person name="Perotto S."/>
        </authorList>
    </citation>
    <scope>NUCLEOTIDE SEQUENCE [LARGE SCALE GENOMIC DNA]</scope>
    <source>
        <strain evidence="4 5">UAMH 7357</strain>
    </source>
</reference>
<sequence length="1245" mass="140916">MALPEGDLSHVTVHDIGLTVLRDPPNPIADIVFVHGLQGHPRKTWACQANADSSQEGSARRKSSPFRGLKALISRKNAVDSGSSSRSDGKIFWPIDLLPEDCPNVRLLTWGYESNISRFFGGPANQNTIFAHARDLLYALGNERQSCRMRSLIFIAHSLGGIIVKDVLRRADNEQDQALFDVFTSTRAILFLGTPHRGSSMAETGEMVRRLAGVSGFSTSDGNIRALHINSSELEVIHEGFMKLYQRNPRPFEVSTFKEAQGLSRVSYLGLGEKVVNDVSSSFTGTERCQTINANHREMCRFRTKHDDGYKKIVGELRIFLSAVEASTAKSKEDSAVRQPSPTVSSVYSLNDVERLCIQLFNTSDIGEYESNLPRYEKGTCQWVLSNPNYLYWYNMEKSCLLWISGHPGSGKTVLSAYLLEYLSANKPPFILRNTVCFFFCDDKVESQRDGRAILRSLIHQILIRRRKLIKHIKAAYDVQGPRLVDNFNELWRIFKAITTDSRAGSINIIVDAIDECEEKTRHRFLEGMAAFIAELQSNTQPAHPIKILITSRPLLNRRYRLGDVQIEDLDSNTVQDLQLFINRKINGIAHRTNCRPEARRYLEQALQSKADRTFLWVRLVLERLEKSPVATQKDFQRLVEELPKGLVATYERFLYDIPTEYQETAKQLLYFIAGSRRPLSLDEIRILLALQDPHKNLAAIAANSQPNIRETIETILGSFVRIMDDHVSLAHQSAKDFLHDLSRQLDHPLSTIYGISAAKSDELLAKSCISYLLLDDFSNDMFEEDDDVTETSPTSSNLKATDEEGLSSLWDGLDLAEDAIFKDPSEAEWVSCRSIAARNQLFDYAALHWVSHFQSCSTLCSIELQQLAVKLSDSSYAEYWNWFRYYWLHCEVDLVLPTNFTAFITGCFFGHLATVKIVAETKPFLDRDTISHGLYWASWKGHETVVSYLLHLGAMPTWKMVDRQTPLIVAARFDHLNVIKQFLQVNKVEVNDRGQGGRTALSVAAGNGHIAIVECLLHHEDIQPDTPDFSKWTPIFWALGGKYFDIVRMFALDNRTDLNHIDKAGRSILSWAAAAGETEMVKFLLYRKEVDVRQRDFRGRTALSWAAENGHLEIVSMLRRSNRISISEKDNEGRNAISWAAKNGHDTVMKYLMKYDPSGADEKDENGWTPLAWALDRDSPDTVKTLLESGLVDPNQEDKSGRTPLSWAKAYGYGEVIRLLADVTKSRREQKESLSNSVEADDDL</sequence>
<feature type="compositionally biased region" description="Polar residues" evidence="2">
    <location>
        <begin position="791"/>
        <end position="800"/>
    </location>
</feature>
<feature type="region of interest" description="Disordered" evidence="2">
    <location>
        <begin position="785"/>
        <end position="804"/>
    </location>
</feature>
<dbReference type="PANTHER" id="PTHR10039">
    <property type="entry name" value="AMELOGENIN"/>
    <property type="match status" value="1"/>
</dbReference>
<dbReference type="Gene3D" id="3.40.50.1820">
    <property type="entry name" value="alpha/beta hydrolase"/>
    <property type="match status" value="1"/>
</dbReference>
<feature type="domain" description="Nephrocystin 3-like N-terminal" evidence="3">
    <location>
        <begin position="379"/>
        <end position="553"/>
    </location>
</feature>
<dbReference type="InterPro" id="IPR002110">
    <property type="entry name" value="Ankyrin_rpt"/>
</dbReference>
<organism evidence="4 5">
    <name type="scientific">Hyaloscypha hepaticicola</name>
    <dbReference type="NCBI Taxonomy" id="2082293"/>
    <lineage>
        <taxon>Eukaryota</taxon>
        <taxon>Fungi</taxon>
        <taxon>Dikarya</taxon>
        <taxon>Ascomycota</taxon>
        <taxon>Pezizomycotina</taxon>
        <taxon>Leotiomycetes</taxon>
        <taxon>Helotiales</taxon>
        <taxon>Hyaloscyphaceae</taxon>
        <taxon>Hyaloscypha</taxon>
    </lineage>
</organism>
<evidence type="ECO:0000313" key="4">
    <source>
        <dbReference type="EMBL" id="PMD21888.1"/>
    </source>
</evidence>
<accession>A0A2J6Q6I2</accession>
<protein>
    <recommendedName>
        <fullName evidence="3">Nephrocystin 3-like N-terminal domain-containing protein</fullName>
    </recommendedName>
</protein>
<dbReference type="Gene3D" id="1.25.40.20">
    <property type="entry name" value="Ankyrin repeat-containing domain"/>
    <property type="match status" value="1"/>
</dbReference>
<evidence type="ECO:0000256" key="2">
    <source>
        <dbReference type="SAM" id="MobiDB-lite"/>
    </source>
</evidence>
<dbReference type="SUPFAM" id="SSF48403">
    <property type="entry name" value="Ankyrin repeat"/>
    <property type="match status" value="1"/>
</dbReference>
<dbReference type="InterPro" id="IPR027417">
    <property type="entry name" value="P-loop_NTPase"/>
</dbReference>
<keyword evidence="1" id="KW-0677">Repeat</keyword>
<dbReference type="AlphaFoldDB" id="A0A2J6Q6I2"/>
<keyword evidence="5" id="KW-1185">Reference proteome</keyword>
<dbReference type="Pfam" id="PF12796">
    <property type="entry name" value="Ank_2"/>
    <property type="match status" value="2"/>
</dbReference>
<feature type="region of interest" description="Disordered" evidence="2">
    <location>
        <begin position="1226"/>
        <end position="1245"/>
    </location>
</feature>
<dbReference type="SUPFAM" id="SSF53474">
    <property type="entry name" value="alpha/beta-Hydrolases"/>
    <property type="match status" value="1"/>
</dbReference>
<dbReference type="InterPro" id="IPR029058">
    <property type="entry name" value="AB_hydrolase_fold"/>
</dbReference>
<evidence type="ECO:0000259" key="3">
    <source>
        <dbReference type="Pfam" id="PF24883"/>
    </source>
</evidence>
<evidence type="ECO:0000313" key="5">
    <source>
        <dbReference type="Proteomes" id="UP000235672"/>
    </source>
</evidence>
<dbReference type="OrthoDB" id="163438at2759"/>
<dbReference type="SMART" id="SM00248">
    <property type="entry name" value="ANK"/>
    <property type="match status" value="10"/>
</dbReference>
<evidence type="ECO:0000256" key="1">
    <source>
        <dbReference type="ARBA" id="ARBA00022737"/>
    </source>
</evidence>